<dbReference type="SUPFAM" id="SSF52540">
    <property type="entry name" value="P-loop containing nucleoside triphosphate hydrolases"/>
    <property type="match status" value="1"/>
</dbReference>
<evidence type="ECO:0000256" key="2">
    <source>
        <dbReference type="ARBA" id="ARBA00022741"/>
    </source>
</evidence>
<dbReference type="InterPro" id="IPR003439">
    <property type="entry name" value="ABC_transporter-like_ATP-bd"/>
</dbReference>
<comment type="similarity">
    <text evidence="4">Belongs to the ABC transporter superfamily. Macrolide exporter (TC 3.A.1.122) family.</text>
</comment>
<dbReference type="Gene3D" id="3.40.50.300">
    <property type="entry name" value="P-loop containing nucleotide triphosphate hydrolases"/>
    <property type="match status" value="1"/>
</dbReference>
<comment type="caution">
    <text evidence="6">The sequence shown here is derived from an EMBL/GenBank/DDBJ whole genome shotgun (WGS) entry which is preliminary data.</text>
</comment>
<evidence type="ECO:0000256" key="1">
    <source>
        <dbReference type="ARBA" id="ARBA00022448"/>
    </source>
</evidence>
<organism evidence="6 7">
    <name type="scientific">Reinekea marinisedimentorum</name>
    <dbReference type="NCBI Taxonomy" id="230495"/>
    <lineage>
        <taxon>Bacteria</taxon>
        <taxon>Pseudomonadati</taxon>
        <taxon>Pseudomonadota</taxon>
        <taxon>Gammaproteobacteria</taxon>
        <taxon>Oceanospirillales</taxon>
        <taxon>Saccharospirillaceae</taxon>
        <taxon>Reinekea</taxon>
    </lineage>
</organism>
<dbReference type="OrthoDB" id="9802264at2"/>
<dbReference type="CDD" id="cd03255">
    <property type="entry name" value="ABC_MJ0796_LolCDE_FtsE"/>
    <property type="match status" value="1"/>
</dbReference>
<dbReference type="PROSITE" id="PS00211">
    <property type="entry name" value="ABC_TRANSPORTER_1"/>
    <property type="match status" value="1"/>
</dbReference>
<dbReference type="SMART" id="SM00382">
    <property type="entry name" value="AAA"/>
    <property type="match status" value="1"/>
</dbReference>
<dbReference type="Pfam" id="PF00005">
    <property type="entry name" value="ABC_tran"/>
    <property type="match status" value="1"/>
</dbReference>
<protein>
    <submittedName>
        <fullName evidence="6">Putative ABC transport system ATP-binding protein</fullName>
    </submittedName>
</protein>
<dbReference type="PROSITE" id="PS50893">
    <property type="entry name" value="ABC_TRANSPORTER_2"/>
    <property type="match status" value="1"/>
</dbReference>
<name>A0A4R3HSP7_9GAMM</name>
<dbReference type="PANTHER" id="PTHR24220">
    <property type="entry name" value="IMPORT ATP-BINDING PROTEIN"/>
    <property type="match status" value="1"/>
</dbReference>
<sequence length="224" mass="24733">MIRLDKIQKKYDLGDTEVAALHEVSFEITAGEFVAIMGPSGSGKSTLMNIIGILDNATGGTYYLEDYDITALPDKEQARIRNTHFGFIFQSFNLFPELSAMENVMLPMSYAGVAYNERKKRAAELLDQVGLSHRMSHLPTMLSGGEQQRVAIARALSNKPNLILADEPTGNLPTDKGQEVLDILTDLHKQGTTIVMVTHNDAQGEMAQRVINIRDGLLASEVRR</sequence>
<keyword evidence="7" id="KW-1185">Reference proteome</keyword>
<evidence type="ECO:0000313" key="7">
    <source>
        <dbReference type="Proteomes" id="UP000295793"/>
    </source>
</evidence>
<accession>A0A4R3HSP7</accession>
<keyword evidence="1" id="KW-0813">Transport</keyword>
<dbReference type="FunFam" id="3.40.50.300:FF:000032">
    <property type="entry name" value="Export ABC transporter ATP-binding protein"/>
    <property type="match status" value="1"/>
</dbReference>
<dbReference type="GO" id="GO:0022857">
    <property type="term" value="F:transmembrane transporter activity"/>
    <property type="evidence" value="ECO:0007669"/>
    <property type="project" value="UniProtKB-ARBA"/>
</dbReference>
<dbReference type="InterPro" id="IPR015854">
    <property type="entry name" value="ABC_transpr_LolD-like"/>
</dbReference>
<keyword evidence="3 6" id="KW-0067">ATP-binding</keyword>
<evidence type="ECO:0000256" key="3">
    <source>
        <dbReference type="ARBA" id="ARBA00022840"/>
    </source>
</evidence>
<feature type="domain" description="ABC transporter" evidence="5">
    <location>
        <begin position="2"/>
        <end position="222"/>
    </location>
</feature>
<dbReference type="GO" id="GO:0005886">
    <property type="term" value="C:plasma membrane"/>
    <property type="evidence" value="ECO:0007669"/>
    <property type="project" value="TreeGrafter"/>
</dbReference>
<gene>
    <name evidence="6" type="ORF">BCF53_1314</name>
</gene>
<dbReference type="InterPro" id="IPR003593">
    <property type="entry name" value="AAA+_ATPase"/>
</dbReference>
<dbReference type="Proteomes" id="UP000295793">
    <property type="component" value="Unassembled WGS sequence"/>
</dbReference>
<evidence type="ECO:0000259" key="5">
    <source>
        <dbReference type="PROSITE" id="PS50893"/>
    </source>
</evidence>
<reference evidence="6 7" key="1">
    <citation type="submission" date="2019-03" db="EMBL/GenBank/DDBJ databases">
        <title>Genomic Encyclopedia of Archaeal and Bacterial Type Strains, Phase II (KMG-II): from individual species to whole genera.</title>
        <authorList>
            <person name="Goeker M."/>
        </authorList>
    </citation>
    <scope>NUCLEOTIDE SEQUENCE [LARGE SCALE GENOMIC DNA]</scope>
    <source>
        <strain evidence="6 7">DSM 15388</strain>
    </source>
</reference>
<evidence type="ECO:0000313" key="6">
    <source>
        <dbReference type="EMBL" id="TCS35694.1"/>
    </source>
</evidence>
<evidence type="ECO:0000256" key="4">
    <source>
        <dbReference type="ARBA" id="ARBA00038388"/>
    </source>
</evidence>
<dbReference type="GO" id="GO:1902495">
    <property type="term" value="C:transmembrane transporter complex"/>
    <property type="evidence" value="ECO:0007669"/>
    <property type="project" value="UniProtKB-ARBA"/>
</dbReference>
<proteinExistence type="inferred from homology"/>
<dbReference type="AlphaFoldDB" id="A0A4R3HSP7"/>
<dbReference type="EMBL" id="SLZR01000031">
    <property type="protein sequence ID" value="TCS35694.1"/>
    <property type="molecule type" value="Genomic_DNA"/>
</dbReference>
<keyword evidence="2" id="KW-0547">Nucleotide-binding</keyword>
<dbReference type="GO" id="GO:0016887">
    <property type="term" value="F:ATP hydrolysis activity"/>
    <property type="evidence" value="ECO:0007669"/>
    <property type="project" value="InterPro"/>
</dbReference>
<dbReference type="GO" id="GO:0005524">
    <property type="term" value="F:ATP binding"/>
    <property type="evidence" value="ECO:0007669"/>
    <property type="project" value="UniProtKB-KW"/>
</dbReference>
<dbReference type="PANTHER" id="PTHR24220:SF86">
    <property type="entry name" value="ABC TRANSPORTER ABCH.1"/>
    <property type="match status" value="1"/>
</dbReference>
<dbReference type="RefSeq" id="WP_132704169.1">
    <property type="nucleotide sequence ID" value="NZ_SLZR01000031.1"/>
</dbReference>
<dbReference type="InterPro" id="IPR017871">
    <property type="entry name" value="ABC_transporter-like_CS"/>
</dbReference>
<dbReference type="InterPro" id="IPR017911">
    <property type="entry name" value="MacB-like_ATP-bd"/>
</dbReference>
<dbReference type="InterPro" id="IPR027417">
    <property type="entry name" value="P-loop_NTPase"/>
</dbReference>